<evidence type="ECO:0000313" key="10">
    <source>
        <dbReference type="EMBL" id="HJC67880.1"/>
    </source>
</evidence>
<feature type="transmembrane region" description="Helical" evidence="8">
    <location>
        <begin position="179"/>
        <end position="198"/>
    </location>
</feature>
<dbReference type="CDD" id="cd13609">
    <property type="entry name" value="PBP2_Opu_like_1"/>
    <property type="match status" value="1"/>
</dbReference>
<evidence type="ECO:0000259" key="9">
    <source>
        <dbReference type="PROSITE" id="PS50928"/>
    </source>
</evidence>
<feature type="transmembrane region" description="Helical" evidence="8">
    <location>
        <begin position="133"/>
        <end position="159"/>
    </location>
</feature>
<proteinExistence type="inferred from homology"/>
<dbReference type="InterPro" id="IPR007210">
    <property type="entry name" value="ABC_Gly_betaine_transp_sub-bd"/>
</dbReference>
<dbReference type="PROSITE" id="PS50928">
    <property type="entry name" value="ABC_TM1"/>
    <property type="match status" value="1"/>
</dbReference>
<feature type="transmembrane region" description="Helical" evidence="8">
    <location>
        <begin position="79"/>
        <end position="97"/>
    </location>
</feature>
<comment type="similarity">
    <text evidence="8">Belongs to the binding-protein-dependent transport system permease family.</text>
</comment>
<keyword evidence="4 8" id="KW-1133">Transmembrane helix</keyword>
<dbReference type="SUPFAM" id="SSF161098">
    <property type="entry name" value="MetI-like"/>
    <property type="match status" value="1"/>
</dbReference>
<evidence type="ECO:0000256" key="7">
    <source>
        <dbReference type="ARBA" id="ARBA00035652"/>
    </source>
</evidence>
<dbReference type="GO" id="GO:0031460">
    <property type="term" value="P:glycine betaine transport"/>
    <property type="evidence" value="ECO:0007669"/>
    <property type="project" value="TreeGrafter"/>
</dbReference>
<comment type="subcellular location">
    <subcellularLocation>
        <location evidence="8">Cell membrane</location>
        <topology evidence="8">Multi-pass membrane protein</topology>
    </subcellularLocation>
    <subcellularLocation>
        <location evidence="1">Membrane</location>
        <topology evidence="1">Multi-pass membrane protein</topology>
    </subcellularLocation>
</comment>
<dbReference type="InterPro" id="IPR051204">
    <property type="entry name" value="ABC_transp_perm/SBD"/>
</dbReference>
<dbReference type="Pfam" id="PF00528">
    <property type="entry name" value="BPD_transp_1"/>
    <property type="match status" value="1"/>
</dbReference>
<comment type="caution">
    <text evidence="10">The sequence shown here is derived from an EMBL/GenBank/DDBJ whole genome shotgun (WGS) entry which is preliminary data.</text>
</comment>
<dbReference type="GO" id="GO:0043190">
    <property type="term" value="C:ATP-binding cassette (ABC) transporter complex"/>
    <property type="evidence" value="ECO:0007669"/>
    <property type="project" value="InterPro"/>
</dbReference>
<keyword evidence="3 8" id="KW-0812">Transmembrane</keyword>
<keyword evidence="5 8" id="KW-0472">Membrane</keyword>
<dbReference type="InterPro" id="IPR000515">
    <property type="entry name" value="MetI-like"/>
</dbReference>
<evidence type="ECO:0000256" key="2">
    <source>
        <dbReference type="ARBA" id="ARBA00022448"/>
    </source>
</evidence>
<comment type="similarity">
    <text evidence="6">In the C-terminal section; belongs to the OsmX family.</text>
</comment>
<feature type="transmembrane region" description="Helical" evidence="8">
    <location>
        <begin position="231"/>
        <end position="249"/>
    </location>
</feature>
<evidence type="ECO:0000256" key="6">
    <source>
        <dbReference type="ARBA" id="ARBA00035642"/>
    </source>
</evidence>
<dbReference type="EMBL" id="DWWB01000086">
    <property type="protein sequence ID" value="HJC67880.1"/>
    <property type="molecule type" value="Genomic_DNA"/>
</dbReference>
<protein>
    <submittedName>
        <fullName evidence="10">ABC transporter permease subunit</fullName>
    </submittedName>
</protein>
<comment type="similarity">
    <text evidence="7">In the N-terminal section; belongs to the binding-protein-dependent transport system permease family.</text>
</comment>
<dbReference type="GO" id="GO:0022857">
    <property type="term" value="F:transmembrane transporter activity"/>
    <property type="evidence" value="ECO:0007669"/>
    <property type="project" value="InterPro"/>
</dbReference>
<dbReference type="Gene3D" id="1.10.3720.10">
    <property type="entry name" value="MetI-like"/>
    <property type="match status" value="1"/>
</dbReference>
<dbReference type="Proteomes" id="UP000823863">
    <property type="component" value="Unassembled WGS sequence"/>
</dbReference>
<dbReference type="PANTHER" id="PTHR30177:SF4">
    <property type="entry name" value="OSMOPROTECTANT IMPORT PERMEASE PROTEIN OSMW"/>
    <property type="match status" value="1"/>
</dbReference>
<accession>A0A9D2PXM9</accession>
<dbReference type="Gene3D" id="3.40.190.10">
    <property type="entry name" value="Periplasmic binding protein-like II"/>
    <property type="match status" value="1"/>
</dbReference>
<organism evidence="10 11">
    <name type="scientific">Candidatus Enterocloster excrementigallinarum</name>
    <dbReference type="NCBI Taxonomy" id="2838558"/>
    <lineage>
        <taxon>Bacteria</taxon>
        <taxon>Bacillati</taxon>
        <taxon>Bacillota</taxon>
        <taxon>Clostridia</taxon>
        <taxon>Lachnospirales</taxon>
        <taxon>Lachnospiraceae</taxon>
        <taxon>Enterocloster</taxon>
    </lineage>
</organism>
<dbReference type="CDD" id="cd06261">
    <property type="entry name" value="TM_PBP2"/>
    <property type="match status" value="1"/>
</dbReference>
<reference evidence="10" key="2">
    <citation type="submission" date="2021-04" db="EMBL/GenBank/DDBJ databases">
        <authorList>
            <person name="Gilroy R."/>
        </authorList>
    </citation>
    <scope>NUCLEOTIDE SEQUENCE</scope>
    <source>
        <strain evidence="10">CHK198-12963</strain>
    </source>
</reference>
<feature type="transmembrane region" description="Helical" evidence="8">
    <location>
        <begin position="54"/>
        <end position="73"/>
    </location>
</feature>
<keyword evidence="2 8" id="KW-0813">Transport</keyword>
<dbReference type="InterPro" id="IPR035906">
    <property type="entry name" value="MetI-like_sf"/>
</dbReference>
<dbReference type="FunFam" id="1.10.3720.10:FF:000001">
    <property type="entry name" value="Glycine betaine ABC transporter, permease"/>
    <property type="match status" value="1"/>
</dbReference>
<dbReference type="AlphaFoldDB" id="A0A9D2PXM9"/>
<reference evidence="10" key="1">
    <citation type="journal article" date="2021" name="PeerJ">
        <title>Extensive microbial diversity within the chicken gut microbiome revealed by metagenomics and culture.</title>
        <authorList>
            <person name="Gilroy R."/>
            <person name="Ravi A."/>
            <person name="Getino M."/>
            <person name="Pursley I."/>
            <person name="Horton D.L."/>
            <person name="Alikhan N.F."/>
            <person name="Baker D."/>
            <person name="Gharbi K."/>
            <person name="Hall N."/>
            <person name="Watson M."/>
            <person name="Adriaenssens E.M."/>
            <person name="Foster-Nyarko E."/>
            <person name="Jarju S."/>
            <person name="Secka A."/>
            <person name="Antonio M."/>
            <person name="Oren A."/>
            <person name="Chaudhuri R.R."/>
            <person name="La Ragione R."/>
            <person name="Hildebrand F."/>
            <person name="Pallen M.J."/>
        </authorList>
    </citation>
    <scope>NUCLEOTIDE SEQUENCE</scope>
    <source>
        <strain evidence="10">CHK198-12963</strain>
    </source>
</reference>
<evidence type="ECO:0000256" key="8">
    <source>
        <dbReference type="RuleBase" id="RU363032"/>
    </source>
</evidence>
<dbReference type="Gene3D" id="3.40.190.120">
    <property type="entry name" value="Osmoprotection protein (prox), domain 2"/>
    <property type="match status" value="1"/>
</dbReference>
<evidence type="ECO:0000256" key="3">
    <source>
        <dbReference type="ARBA" id="ARBA00022692"/>
    </source>
</evidence>
<sequence length="533" mass="57507">MSGLMNYLSQQYAYVGSLLVSHIRLSILSVAAAIVIGIPLGIFISDKIKVQKPVLGVANVIQAIPSLAILGFLVPYMGIGANTAVFMVVLYSLLPILKNTCAGLQNISADAIEAARGIGMTRRQILFKVKLPLALPVIMAGIRISSVSAVGLMTIAAYIGAGGLGTLVISGIQTDNSSMILAGAIPACVLALLMDFVMARVERAVTPIALRLSASQLTPEREVQERRHRKMTLASAGGLIGVALVLMAYQHFSSIPDIRIGSKEGCESVIIGSMLADLIEAKTDLKVERKMSLGGTMIAFDALDSGEIDLYPEYTGTVYTTVFGQSPVPGSTPEEVYEEVKAGLKENYGIETLNSFGFNNTYVLAVTRETAEQYGLEKVSDLVSVAGQLRLGCSPEFAVREDGLPGIEAMYGLKFKSTHNFSGTLMYTAITSGEVDVITAFSTDGLLQKYDLVLLEDDKQFFPPYYMLPIVNGETLEKHPEIAEILSCLDNYINDDTMQAMNYRVVELGEDRAQVGREFLLEHGLVTEEELAD</sequence>
<dbReference type="Pfam" id="PF04069">
    <property type="entry name" value="OpuAC"/>
    <property type="match status" value="1"/>
</dbReference>
<evidence type="ECO:0000256" key="5">
    <source>
        <dbReference type="ARBA" id="ARBA00023136"/>
    </source>
</evidence>
<evidence type="ECO:0000313" key="11">
    <source>
        <dbReference type="Proteomes" id="UP000823863"/>
    </source>
</evidence>
<dbReference type="SUPFAM" id="SSF53850">
    <property type="entry name" value="Periplasmic binding protein-like II"/>
    <property type="match status" value="1"/>
</dbReference>
<evidence type="ECO:0000256" key="4">
    <source>
        <dbReference type="ARBA" id="ARBA00022989"/>
    </source>
</evidence>
<evidence type="ECO:0000256" key="1">
    <source>
        <dbReference type="ARBA" id="ARBA00004141"/>
    </source>
</evidence>
<gene>
    <name evidence="10" type="ORF">H9931_14410</name>
</gene>
<feature type="transmembrane region" description="Helical" evidence="8">
    <location>
        <begin position="12"/>
        <end position="42"/>
    </location>
</feature>
<dbReference type="PANTHER" id="PTHR30177">
    <property type="entry name" value="GLYCINE BETAINE/L-PROLINE TRANSPORT SYSTEM PERMEASE PROTEIN PROW"/>
    <property type="match status" value="1"/>
</dbReference>
<name>A0A9D2PXM9_9FIRM</name>
<feature type="domain" description="ABC transmembrane type-1" evidence="9">
    <location>
        <begin position="19"/>
        <end position="198"/>
    </location>
</feature>